<keyword evidence="4" id="KW-0539">Nucleus</keyword>
<dbReference type="InterPro" id="IPR009072">
    <property type="entry name" value="Histone-fold"/>
</dbReference>
<feature type="region of interest" description="Disordered" evidence="5">
    <location>
        <begin position="270"/>
        <end position="300"/>
    </location>
</feature>
<evidence type="ECO:0000256" key="4">
    <source>
        <dbReference type="ARBA" id="ARBA00023242"/>
    </source>
</evidence>
<feature type="compositionally biased region" description="Acidic residues" evidence="5">
    <location>
        <begin position="272"/>
        <end position="282"/>
    </location>
</feature>
<sequence length="355" mass="39888">MAANSDFYFGLLRVSMIQLLKSHGFDRAKPSTIDIITDLYIRYLRLVTLEIIKSAQSRVDWDDTIALQDLTLGLQNLGIIKPVDVLDVYDENPNLVSDEGMRKFKEWCTRDRQPVDARKVALPSGNLLRSNSKGSKPASLIPEYINQLQHGGQGVGDVNGKGEDKLVEELINNGDVDDWIRFVTARQRINYAKRATGKEPQTLDELSSIPGFKHSILNINSISTSSQTVPDCALANSEEEESIARRSTELLQKLPAMRPEWKLENLSLSFDKDDDSEDSEDLESLHNDSIDDIPTSLPPEEDFDDLGTNGSNFILGDNTDTQIAEMEDMDNTFQRRESLDFGNTPHALNFEYNGF</sequence>
<dbReference type="GO" id="GO:0005634">
    <property type="term" value="C:nucleus"/>
    <property type="evidence" value="ECO:0007669"/>
    <property type="project" value="UniProtKB-SubCell"/>
</dbReference>
<dbReference type="CDD" id="cd00076">
    <property type="entry name" value="HFD_SF"/>
    <property type="match status" value="1"/>
</dbReference>
<dbReference type="GO" id="GO:0046982">
    <property type="term" value="F:protein heterodimerization activity"/>
    <property type="evidence" value="ECO:0007669"/>
    <property type="project" value="InterPro"/>
</dbReference>
<comment type="subcellular location">
    <subcellularLocation>
        <location evidence="1">Nucleus</location>
    </subcellularLocation>
</comment>
<feature type="domain" description="Bromodomain associated" evidence="6">
    <location>
        <begin position="5"/>
        <end position="83"/>
    </location>
</feature>
<gene>
    <name evidence="7" type="ORF">HG537_0B05880</name>
</gene>
<accession>A0A7H9HPP7</accession>
<keyword evidence="2" id="KW-0805">Transcription regulation</keyword>
<keyword evidence="3" id="KW-0804">Transcription</keyword>
<dbReference type="Gene3D" id="1.10.20.10">
    <property type="entry name" value="Histone, subunit A"/>
    <property type="match status" value="1"/>
</dbReference>
<evidence type="ECO:0000256" key="3">
    <source>
        <dbReference type="ARBA" id="ARBA00023163"/>
    </source>
</evidence>
<dbReference type="EMBL" id="CP059268">
    <property type="protein sequence ID" value="QLQ79241.1"/>
    <property type="molecule type" value="Genomic_DNA"/>
</dbReference>
<dbReference type="Proteomes" id="UP000510647">
    <property type="component" value="Chromosome 2"/>
</dbReference>
<reference evidence="7 8" key="1">
    <citation type="submission" date="2020-06" db="EMBL/GenBank/DDBJ databases">
        <title>The yeast mating-type switching endonuclease HO is a domesticated member of an unorthodox homing genetic element family.</title>
        <authorList>
            <person name="Coughlan A.Y."/>
            <person name="Lombardi L."/>
            <person name="Braun-Galleani S."/>
            <person name="Martos A.R."/>
            <person name="Galeote V."/>
            <person name="Bigey F."/>
            <person name="Dequin S."/>
            <person name="Byrne K.P."/>
            <person name="Wolfe K.H."/>
        </authorList>
    </citation>
    <scope>NUCLEOTIDE SEQUENCE [LARGE SCALE GENOMIC DNA]</scope>
    <source>
        <strain evidence="7 8">CBS2947</strain>
    </source>
</reference>
<organism evidence="7 8">
    <name type="scientific">Torulaspora globosa</name>
    <dbReference type="NCBI Taxonomy" id="48254"/>
    <lineage>
        <taxon>Eukaryota</taxon>
        <taxon>Fungi</taxon>
        <taxon>Dikarya</taxon>
        <taxon>Ascomycota</taxon>
        <taxon>Saccharomycotina</taxon>
        <taxon>Saccharomycetes</taxon>
        <taxon>Saccharomycetales</taxon>
        <taxon>Saccharomycetaceae</taxon>
        <taxon>Torulaspora</taxon>
    </lineage>
</organism>
<evidence type="ECO:0000256" key="1">
    <source>
        <dbReference type="ARBA" id="ARBA00004123"/>
    </source>
</evidence>
<evidence type="ECO:0000259" key="6">
    <source>
        <dbReference type="SMART" id="SM00576"/>
    </source>
</evidence>
<dbReference type="AlphaFoldDB" id="A0A7H9HPP7"/>
<protein>
    <recommendedName>
        <fullName evidence="6">Bromodomain associated domain-containing protein</fullName>
    </recommendedName>
</protein>
<evidence type="ECO:0000256" key="2">
    <source>
        <dbReference type="ARBA" id="ARBA00023015"/>
    </source>
</evidence>
<keyword evidence="8" id="KW-1185">Reference proteome</keyword>
<evidence type="ECO:0000256" key="5">
    <source>
        <dbReference type="SAM" id="MobiDB-lite"/>
    </source>
</evidence>
<proteinExistence type="predicted"/>
<dbReference type="SMART" id="SM00576">
    <property type="entry name" value="BTP"/>
    <property type="match status" value="1"/>
</dbReference>
<dbReference type="OrthoDB" id="5402929at2759"/>
<evidence type="ECO:0000313" key="7">
    <source>
        <dbReference type="EMBL" id="QLQ79241.1"/>
    </source>
</evidence>
<name>A0A7H9HPP7_9SACH</name>
<dbReference type="InterPro" id="IPR006565">
    <property type="entry name" value="BTP"/>
</dbReference>
<evidence type="ECO:0000313" key="8">
    <source>
        <dbReference type="Proteomes" id="UP000510647"/>
    </source>
</evidence>